<dbReference type="AlphaFoldDB" id="A0A2S7IH83"/>
<dbReference type="InterPro" id="IPR036388">
    <property type="entry name" value="WH-like_DNA-bd_sf"/>
</dbReference>
<dbReference type="Gene3D" id="1.10.1740.10">
    <property type="match status" value="1"/>
</dbReference>
<keyword evidence="2" id="KW-0805">Transcription regulation</keyword>
<dbReference type="Gene3D" id="1.10.10.10">
    <property type="entry name" value="Winged helix-like DNA-binding domain superfamily/Winged helix DNA-binding domain"/>
    <property type="match status" value="1"/>
</dbReference>
<dbReference type="Pfam" id="PF04542">
    <property type="entry name" value="Sigma70_r2"/>
    <property type="match status" value="1"/>
</dbReference>
<evidence type="ECO:0000256" key="2">
    <source>
        <dbReference type="ARBA" id="ARBA00023015"/>
    </source>
</evidence>
<dbReference type="InterPro" id="IPR007627">
    <property type="entry name" value="RNA_pol_sigma70_r2"/>
</dbReference>
<dbReference type="SUPFAM" id="SSF88659">
    <property type="entry name" value="Sigma3 and sigma4 domains of RNA polymerase sigma factors"/>
    <property type="match status" value="1"/>
</dbReference>
<dbReference type="InterPro" id="IPR013325">
    <property type="entry name" value="RNA_pol_sigma_r2"/>
</dbReference>
<dbReference type="OrthoDB" id="9150024at2"/>
<feature type="domain" description="RNA polymerase sigma factor 70 region 4 type 2" evidence="6">
    <location>
        <begin position="126"/>
        <end position="177"/>
    </location>
</feature>
<evidence type="ECO:0000313" key="7">
    <source>
        <dbReference type="EMBL" id="PQA54985.1"/>
    </source>
</evidence>
<dbReference type="CDD" id="cd06171">
    <property type="entry name" value="Sigma70_r4"/>
    <property type="match status" value="1"/>
</dbReference>
<name>A0A2S7IH83_9BACT</name>
<protein>
    <submittedName>
        <fullName evidence="7">Sigma-70 family RNA polymerase sigma factor</fullName>
    </submittedName>
</protein>
<evidence type="ECO:0000259" key="5">
    <source>
        <dbReference type="Pfam" id="PF04542"/>
    </source>
</evidence>
<keyword evidence="3" id="KW-0731">Sigma factor</keyword>
<evidence type="ECO:0000256" key="4">
    <source>
        <dbReference type="ARBA" id="ARBA00023163"/>
    </source>
</evidence>
<dbReference type="EMBL" id="PTRA01000005">
    <property type="protein sequence ID" value="PQA54985.1"/>
    <property type="molecule type" value="Genomic_DNA"/>
</dbReference>
<dbReference type="Pfam" id="PF08281">
    <property type="entry name" value="Sigma70_r4_2"/>
    <property type="match status" value="1"/>
</dbReference>
<keyword evidence="4" id="KW-0804">Transcription</keyword>
<feature type="domain" description="RNA polymerase sigma-70 region 2" evidence="5">
    <location>
        <begin position="26"/>
        <end position="92"/>
    </location>
</feature>
<dbReference type="PANTHER" id="PTHR43133">
    <property type="entry name" value="RNA POLYMERASE ECF-TYPE SIGMA FACTO"/>
    <property type="match status" value="1"/>
</dbReference>
<evidence type="ECO:0000256" key="1">
    <source>
        <dbReference type="ARBA" id="ARBA00010641"/>
    </source>
</evidence>
<keyword evidence="8" id="KW-1185">Reference proteome</keyword>
<dbReference type="GO" id="GO:0006352">
    <property type="term" value="P:DNA-templated transcription initiation"/>
    <property type="evidence" value="ECO:0007669"/>
    <property type="project" value="InterPro"/>
</dbReference>
<dbReference type="NCBIfam" id="TIGR02937">
    <property type="entry name" value="sigma70-ECF"/>
    <property type="match status" value="1"/>
</dbReference>
<accession>A0A2S7IH83</accession>
<dbReference type="SUPFAM" id="SSF88946">
    <property type="entry name" value="Sigma2 domain of RNA polymerase sigma factors"/>
    <property type="match status" value="1"/>
</dbReference>
<dbReference type="RefSeq" id="WP_104715307.1">
    <property type="nucleotide sequence ID" value="NZ_PTRA01000005.1"/>
</dbReference>
<gene>
    <name evidence="7" type="ORF">C5O19_20780</name>
</gene>
<comment type="similarity">
    <text evidence="1">Belongs to the sigma-70 factor family. ECF subfamily.</text>
</comment>
<sequence>MRTTCTDSDLWQEYLAGDEAALGNIAERYYSTLKHYGQKFSVSDFVVKDCIQDLFLQLWQNRTQINETISVKHYLLKGLRNHIFLHIRSAKRMVNHDLDWDMGPLENISGESILIEDEAFLSRVHQLKQLMSQLSPREREAIYLHYYQDMSIGEIAEVMQVNRQSVSNFLTRAMSKMRNHCQPQHLLIFLYLFLKF</sequence>
<evidence type="ECO:0000259" key="6">
    <source>
        <dbReference type="Pfam" id="PF08281"/>
    </source>
</evidence>
<dbReference type="InterPro" id="IPR014284">
    <property type="entry name" value="RNA_pol_sigma-70_dom"/>
</dbReference>
<dbReference type="PANTHER" id="PTHR43133:SF46">
    <property type="entry name" value="RNA POLYMERASE SIGMA-70 FACTOR ECF SUBFAMILY"/>
    <property type="match status" value="1"/>
</dbReference>
<proteinExistence type="inferred from homology"/>
<dbReference type="GO" id="GO:0003677">
    <property type="term" value="F:DNA binding"/>
    <property type="evidence" value="ECO:0007669"/>
    <property type="project" value="InterPro"/>
</dbReference>
<reference evidence="8" key="1">
    <citation type="submission" date="2018-02" db="EMBL/GenBank/DDBJ databases">
        <title>Genome sequencing of Solimonas sp. HR-BB.</title>
        <authorList>
            <person name="Lee Y."/>
            <person name="Jeon C.O."/>
        </authorList>
    </citation>
    <scope>NUCLEOTIDE SEQUENCE [LARGE SCALE GENOMIC DNA]</scope>
    <source>
        <strain evidence="8">HR-U</strain>
    </source>
</reference>
<dbReference type="GO" id="GO:0016987">
    <property type="term" value="F:sigma factor activity"/>
    <property type="evidence" value="ECO:0007669"/>
    <property type="project" value="UniProtKB-KW"/>
</dbReference>
<comment type="caution">
    <text evidence="7">The sequence shown here is derived from an EMBL/GenBank/DDBJ whole genome shotgun (WGS) entry which is preliminary data.</text>
</comment>
<evidence type="ECO:0000313" key="8">
    <source>
        <dbReference type="Proteomes" id="UP000239590"/>
    </source>
</evidence>
<organism evidence="7 8">
    <name type="scientific">Siphonobacter curvatus</name>
    <dbReference type="NCBI Taxonomy" id="2094562"/>
    <lineage>
        <taxon>Bacteria</taxon>
        <taxon>Pseudomonadati</taxon>
        <taxon>Bacteroidota</taxon>
        <taxon>Cytophagia</taxon>
        <taxon>Cytophagales</taxon>
        <taxon>Cytophagaceae</taxon>
        <taxon>Siphonobacter</taxon>
    </lineage>
</organism>
<dbReference type="InterPro" id="IPR013249">
    <property type="entry name" value="RNA_pol_sigma70_r4_t2"/>
</dbReference>
<dbReference type="Proteomes" id="UP000239590">
    <property type="component" value="Unassembled WGS sequence"/>
</dbReference>
<evidence type="ECO:0000256" key="3">
    <source>
        <dbReference type="ARBA" id="ARBA00023082"/>
    </source>
</evidence>
<dbReference type="InterPro" id="IPR013324">
    <property type="entry name" value="RNA_pol_sigma_r3/r4-like"/>
</dbReference>
<dbReference type="InterPro" id="IPR039425">
    <property type="entry name" value="RNA_pol_sigma-70-like"/>
</dbReference>